<dbReference type="PROSITE" id="PS50097">
    <property type="entry name" value="BTB"/>
    <property type="match status" value="1"/>
</dbReference>
<sequence length="561" mass="62602">MPALEEMAPTVTGYKVVGDPEVVMSGSEQGRDELESAGLVFQDDQHNSRTLQSLNMMRKNRHFCDVVLHVGSAEFHAHRAVLASASSYLFEMFTADDETKGNQRENVITYKLNGGFDKSALEKLIHYAYTAKLEVPDSQVKAVYLAACHLMMDRVMKECTRHFIRNLNVDNCIETRSLPGIARNKTFVGQVEEYIAQHFGEVSKSKILLSLPCVRIEVLNQTRQEMSLVVGESVCQLVLDWVKRQYDEEVTNIDSVTEKTHLLYLALDNSLQDCSELPTGELSDTEIVQDYKKMSNKNHNNHKSRRKGQLQPAKPRVLMYSREITQRTETEKESDWNLIAAARVGGNVTVSSHVRLVELEVMLLSHVQLVELEVMLLSHLMFDWGLTYRIGGGCEVLLSHLVPDHTFLALVTLNGHLATMSVQLRLNQPSTPSPVTTPVASRPASEEKPDLYCVMANMSSVKCSVGCANLNGTLLVCGGYDRAECLKVVESYEPDSNLWVTLAPMKEARGRFAIAVVKGRVYAVGGSNGTTELATVEMYNPENKKWSRVTSLPLARCNTGK</sequence>
<dbReference type="InterPro" id="IPR015915">
    <property type="entry name" value="Kelch-typ_b-propeller"/>
</dbReference>
<organism evidence="6">
    <name type="scientific">Timema shepardi</name>
    <name type="common">Walking stick</name>
    <dbReference type="NCBI Taxonomy" id="629360"/>
    <lineage>
        <taxon>Eukaryota</taxon>
        <taxon>Metazoa</taxon>
        <taxon>Ecdysozoa</taxon>
        <taxon>Arthropoda</taxon>
        <taxon>Hexapoda</taxon>
        <taxon>Insecta</taxon>
        <taxon>Pterygota</taxon>
        <taxon>Neoptera</taxon>
        <taxon>Polyneoptera</taxon>
        <taxon>Phasmatodea</taxon>
        <taxon>Timematodea</taxon>
        <taxon>Timematoidea</taxon>
        <taxon>Timematidae</taxon>
        <taxon>Timema</taxon>
    </lineage>
</organism>
<dbReference type="Gene3D" id="1.25.40.420">
    <property type="match status" value="1"/>
</dbReference>
<evidence type="ECO:0000259" key="5">
    <source>
        <dbReference type="PROSITE" id="PS50097"/>
    </source>
</evidence>
<reference evidence="6" key="1">
    <citation type="submission" date="2020-11" db="EMBL/GenBank/DDBJ databases">
        <authorList>
            <person name="Tran Van P."/>
        </authorList>
    </citation>
    <scope>NUCLEOTIDE SEQUENCE</scope>
</reference>
<evidence type="ECO:0000256" key="2">
    <source>
        <dbReference type="ARBA" id="ARBA00022441"/>
    </source>
</evidence>
<keyword evidence="3" id="KW-0677">Repeat</keyword>
<keyword evidence="2" id="KW-0880">Kelch repeat</keyword>
<gene>
    <name evidence="6" type="ORF">TSIB3V08_LOCUS7119</name>
</gene>
<feature type="domain" description="BTB" evidence="5">
    <location>
        <begin position="64"/>
        <end position="137"/>
    </location>
</feature>
<dbReference type="Pfam" id="PF00651">
    <property type="entry name" value="BTB"/>
    <property type="match status" value="1"/>
</dbReference>
<dbReference type="SUPFAM" id="SSF54695">
    <property type="entry name" value="POZ domain"/>
    <property type="match status" value="1"/>
</dbReference>
<dbReference type="InterPro" id="IPR000210">
    <property type="entry name" value="BTB/POZ_dom"/>
</dbReference>
<dbReference type="Gene3D" id="2.120.10.80">
    <property type="entry name" value="Kelch-type beta propeller"/>
    <property type="match status" value="1"/>
</dbReference>
<dbReference type="InterPro" id="IPR006652">
    <property type="entry name" value="Kelch_1"/>
</dbReference>
<dbReference type="UniPathway" id="UPA00143"/>
<dbReference type="GO" id="GO:0016567">
    <property type="term" value="P:protein ubiquitination"/>
    <property type="evidence" value="ECO:0007669"/>
    <property type="project" value="UniProtKB-UniPathway"/>
</dbReference>
<dbReference type="AlphaFoldDB" id="A0A7R9AZM3"/>
<dbReference type="SMART" id="SM00225">
    <property type="entry name" value="BTB"/>
    <property type="match status" value="1"/>
</dbReference>
<dbReference type="PANTHER" id="PTHR45632">
    <property type="entry name" value="LD33804P"/>
    <property type="match status" value="1"/>
</dbReference>
<dbReference type="CDD" id="cd18502">
    <property type="entry name" value="BACK_NS1BP_IVNS1ABP"/>
    <property type="match status" value="1"/>
</dbReference>
<accession>A0A7R9AZM3</accession>
<comment type="function">
    <text evidence="4">Probable substrate-specific adapter of an E3 ubiquitin-protein ligase complex which mediates the ubiquitination and subsequent proteasomal degradation of target proteins. May have a role in synapse differentiation and growth.</text>
</comment>
<dbReference type="PANTHER" id="PTHR45632:SF26">
    <property type="entry name" value="BTB DOMAIN-CONTAINING PROTEIN"/>
    <property type="match status" value="1"/>
</dbReference>
<evidence type="ECO:0000256" key="1">
    <source>
        <dbReference type="ARBA" id="ARBA00013699"/>
    </source>
</evidence>
<dbReference type="InterPro" id="IPR017096">
    <property type="entry name" value="BTB-kelch_protein"/>
</dbReference>
<dbReference type="EMBL" id="OC003244">
    <property type="protein sequence ID" value="CAD7263028.1"/>
    <property type="molecule type" value="Genomic_DNA"/>
</dbReference>
<dbReference type="InterPro" id="IPR011333">
    <property type="entry name" value="SKP1/BTB/POZ_sf"/>
</dbReference>
<evidence type="ECO:0000256" key="3">
    <source>
        <dbReference type="ARBA" id="ARBA00022737"/>
    </source>
</evidence>
<dbReference type="CDD" id="cd18306">
    <property type="entry name" value="BTB_POZ_NS1BP"/>
    <property type="match status" value="1"/>
</dbReference>
<proteinExistence type="predicted"/>
<dbReference type="PIRSF" id="PIRSF037037">
    <property type="entry name" value="Kelch-like_protein_gigaxonin"/>
    <property type="match status" value="1"/>
</dbReference>
<dbReference type="Pfam" id="PF01344">
    <property type="entry name" value="Kelch_1"/>
    <property type="match status" value="2"/>
</dbReference>
<dbReference type="Gene3D" id="3.30.710.10">
    <property type="entry name" value="Potassium Channel Kv1.1, Chain A"/>
    <property type="match status" value="1"/>
</dbReference>
<dbReference type="SUPFAM" id="SSF117281">
    <property type="entry name" value="Kelch motif"/>
    <property type="match status" value="1"/>
</dbReference>
<dbReference type="SMART" id="SM00612">
    <property type="entry name" value="Kelch"/>
    <property type="match status" value="2"/>
</dbReference>
<protein>
    <recommendedName>
        <fullName evidence="1">Kelch-like protein diablo</fullName>
    </recommendedName>
</protein>
<evidence type="ECO:0000256" key="4">
    <source>
        <dbReference type="ARBA" id="ARBA00043912"/>
    </source>
</evidence>
<name>A0A7R9AZM3_TIMSH</name>
<dbReference type="GO" id="GO:0003779">
    <property type="term" value="F:actin binding"/>
    <property type="evidence" value="ECO:0007669"/>
    <property type="project" value="UniProtKB-KW"/>
</dbReference>
<evidence type="ECO:0000313" key="6">
    <source>
        <dbReference type="EMBL" id="CAD7263028.1"/>
    </source>
</evidence>